<dbReference type="GO" id="GO:0009252">
    <property type="term" value="P:peptidoglycan biosynthetic process"/>
    <property type="evidence" value="ECO:0007669"/>
    <property type="project" value="TreeGrafter"/>
</dbReference>
<dbReference type="PANTHER" id="PTHR30511">
    <property type="entry name" value="ALANINE RACEMASE"/>
    <property type="match status" value="1"/>
</dbReference>
<name>A0A398CN18_9BACL</name>
<organism evidence="8 9">
    <name type="scientific">Cohnella faecalis</name>
    <dbReference type="NCBI Taxonomy" id="2315694"/>
    <lineage>
        <taxon>Bacteria</taxon>
        <taxon>Bacillati</taxon>
        <taxon>Bacillota</taxon>
        <taxon>Bacilli</taxon>
        <taxon>Bacillales</taxon>
        <taxon>Paenibacillaceae</taxon>
        <taxon>Cohnella</taxon>
    </lineage>
</organism>
<dbReference type="Proteomes" id="UP000266340">
    <property type="component" value="Unassembled WGS sequence"/>
</dbReference>
<evidence type="ECO:0000256" key="4">
    <source>
        <dbReference type="HAMAP-Rule" id="MF_01201"/>
    </source>
</evidence>
<dbReference type="InterPro" id="IPR020622">
    <property type="entry name" value="Ala_racemase_pyridoxalP-BS"/>
</dbReference>
<dbReference type="GO" id="GO:0005829">
    <property type="term" value="C:cytosol"/>
    <property type="evidence" value="ECO:0007669"/>
    <property type="project" value="TreeGrafter"/>
</dbReference>
<evidence type="ECO:0000256" key="5">
    <source>
        <dbReference type="PIRSR" id="PIRSR600821-50"/>
    </source>
</evidence>
<sequence>MKRTYRDTWAEVDLSCIRRNVEAIKRKLPPAVKLMAVVKANGYGHGDAETARAAIRAGADYLAVAYLSEALRLRNQGFEQPMLVLTPIRPEDVPLAVRSGLMLTVASADWFEQARRYKSMRSSHKLAVHVKMDTGLGRIGIREKQDWERLLPWLLEDDVVVDGVYTHFATASQPETTFLRKQAARFEEMKAWVKQSGLAFGRFHCANSAAALRFPELAMDIVRIGAAMYGFYPGRLVPSVDLEPALSLHSRIVQTKKLSKGEFVGYDLAYRTNGEEWIGTVPIGYADGWAQSLRDSDVLVEGQRVSVIGKIGMDQLMIRLPHYVPEGTKVTLIGKQGNERITCAELAGHLDSVPQELSTSLSDRICRIYDKQELRADRFVRASRSSSLSAALSKLGE</sequence>
<dbReference type="OrthoDB" id="9813814at2"/>
<comment type="caution">
    <text evidence="8">The sequence shown here is derived from an EMBL/GenBank/DDBJ whole genome shotgun (WGS) entry which is preliminary data.</text>
</comment>
<feature type="domain" description="Alanine racemase C-terminal" evidence="7">
    <location>
        <begin position="245"/>
        <end position="370"/>
    </location>
</feature>
<keyword evidence="3 4" id="KW-0413">Isomerase</keyword>
<comment type="function">
    <text evidence="4">Catalyzes the interconversion of L-alanine and D-alanine. May also act on other amino acids.</text>
</comment>
<evidence type="ECO:0000313" key="8">
    <source>
        <dbReference type="EMBL" id="RIE04746.1"/>
    </source>
</evidence>
<dbReference type="GO" id="GO:0030632">
    <property type="term" value="P:D-alanine biosynthetic process"/>
    <property type="evidence" value="ECO:0007669"/>
    <property type="project" value="UniProtKB-UniRule"/>
</dbReference>
<feature type="binding site" evidence="4 6">
    <location>
        <position position="138"/>
    </location>
    <ligand>
        <name>substrate</name>
    </ligand>
</feature>
<dbReference type="EC" id="5.1.1.1" evidence="4"/>
<dbReference type="InterPro" id="IPR009006">
    <property type="entry name" value="Ala_racemase/Decarboxylase_C"/>
</dbReference>
<comment type="pathway">
    <text evidence="4">Amino-acid biosynthesis; D-alanine biosynthesis; D-alanine from L-alanine: step 1/1.</text>
</comment>
<comment type="catalytic activity">
    <reaction evidence="4">
        <text>L-alanine = D-alanine</text>
        <dbReference type="Rhea" id="RHEA:20249"/>
        <dbReference type="ChEBI" id="CHEBI:57416"/>
        <dbReference type="ChEBI" id="CHEBI:57972"/>
        <dbReference type="EC" id="5.1.1.1"/>
    </reaction>
</comment>
<dbReference type="Pfam" id="PF00842">
    <property type="entry name" value="Ala_racemase_C"/>
    <property type="match status" value="1"/>
</dbReference>
<comment type="cofactor">
    <cofactor evidence="1 4 5">
        <name>pyridoxal 5'-phosphate</name>
        <dbReference type="ChEBI" id="CHEBI:597326"/>
    </cofactor>
</comment>
<dbReference type="HAMAP" id="MF_01201">
    <property type="entry name" value="Ala_racemase"/>
    <property type="match status" value="1"/>
</dbReference>
<dbReference type="NCBIfam" id="TIGR00492">
    <property type="entry name" value="alr"/>
    <property type="match status" value="1"/>
</dbReference>
<dbReference type="CDD" id="cd00430">
    <property type="entry name" value="PLPDE_III_AR"/>
    <property type="match status" value="1"/>
</dbReference>
<dbReference type="RefSeq" id="WP_119147945.1">
    <property type="nucleotide sequence ID" value="NZ_JBHSOV010000005.1"/>
</dbReference>
<accession>A0A398CN18</accession>
<dbReference type="UniPathway" id="UPA00042">
    <property type="reaction ID" value="UER00497"/>
</dbReference>
<dbReference type="InterPro" id="IPR001608">
    <property type="entry name" value="Ala_racemase_N"/>
</dbReference>
<dbReference type="InterPro" id="IPR029066">
    <property type="entry name" value="PLP-binding_barrel"/>
</dbReference>
<gene>
    <name evidence="8" type="primary">alr</name>
    <name evidence="8" type="ORF">D3H35_04490</name>
</gene>
<evidence type="ECO:0000256" key="6">
    <source>
        <dbReference type="PIRSR" id="PIRSR600821-52"/>
    </source>
</evidence>
<dbReference type="InterPro" id="IPR000821">
    <property type="entry name" value="Ala_racemase"/>
</dbReference>
<feature type="active site" description="Proton acceptor; specific for L-alanine" evidence="4">
    <location>
        <position position="266"/>
    </location>
</feature>
<protein>
    <recommendedName>
        <fullName evidence="4">Alanine racemase</fullName>
        <ecNumber evidence="4">5.1.1.1</ecNumber>
    </recommendedName>
</protein>
<dbReference type="SMART" id="SM01005">
    <property type="entry name" value="Ala_racemase_C"/>
    <property type="match status" value="1"/>
</dbReference>
<dbReference type="AlphaFoldDB" id="A0A398CN18"/>
<dbReference type="Gene3D" id="2.40.37.10">
    <property type="entry name" value="Lyase, Ornithine Decarboxylase, Chain A, domain 1"/>
    <property type="match status" value="1"/>
</dbReference>
<feature type="active site" description="Proton acceptor; specific for D-alanine" evidence="4">
    <location>
        <position position="39"/>
    </location>
</feature>
<evidence type="ECO:0000256" key="3">
    <source>
        <dbReference type="ARBA" id="ARBA00023235"/>
    </source>
</evidence>
<evidence type="ECO:0000256" key="1">
    <source>
        <dbReference type="ARBA" id="ARBA00001933"/>
    </source>
</evidence>
<dbReference type="GO" id="GO:0030170">
    <property type="term" value="F:pyridoxal phosphate binding"/>
    <property type="evidence" value="ECO:0007669"/>
    <property type="project" value="UniProtKB-UniRule"/>
</dbReference>
<dbReference type="EMBL" id="QXJM01000023">
    <property type="protein sequence ID" value="RIE04746.1"/>
    <property type="molecule type" value="Genomic_DNA"/>
</dbReference>
<comment type="similarity">
    <text evidence="4">Belongs to the alanine racemase family.</text>
</comment>
<dbReference type="FunFam" id="3.20.20.10:FF:000002">
    <property type="entry name" value="Alanine racemase"/>
    <property type="match status" value="1"/>
</dbReference>
<evidence type="ECO:0000259" key="7">
    <source>
        <dbReference type="SMART" id="SM01005"/>
    </source>
</evidence>
<proteinExistence type="inferred from homology"/>
<dbReference type="GO" id="GO:0008784">
    <property type="term" value="F:alanine racemase activity"/>
    <property type="evidence" value="ECO:0007669"/>
    <property type="project" value="UniProtKB-UniRule"/>
</dbReference>
<dbReference type="Gene3D" id="3.20.20.10">
    <property type="entry name" value="Alanine racemase"/>
    <property type="match status" value="1"/>
</dbReference>
<dbReference type="PRINTS" id="PR00992">
    <property type="entry name" value="ALARACEMASE"/>
</dbReference>
<dbReference type="SUPFAM" id="SSF50621">
    <property type="entry name" value="Alanine racemase C-terminal domain-like"/>
    <property type="match status" value="1"/>
</dbReference>
<dbReference type="SUPFAM" id="SSF51419">
    <property type="entry name" value="PLP-binding barrel"/>
    <property type="match status" value="1"/>
</dbReference>
<dbReference type="Pfam" id="PF01168">
    <property type="entry name" value="Ala_racemase_N"/>
    <property type="match status" value="1"/>
</dbReference>
<feature type="modified residue" description="N6-(pyridoxal phosphate)lysine" evidence="4 5">
    <location>
        <position position="39"/>
    </location>
</feature>
<dbReference type="PANTHER" id="PTHR30511:SF0">
    <property type="entry name" value="ALANINE RACEMASE, CATABOLIC-RELATED"/>
    <property type="match status" value="1"/>
</dbReference>
<feature type="binding site" evidence="4 6">
    <location>
        <position position="313"/>
    </location>
    <ligand>
        <name>substrate</name>
    </ligand>
</feature>
<keyword evidence="2 4" id="KW-0663">Pyridoxal phosphate</keyword>
<dbReference type="InterPro" id="IPR011079">
    <property type="entry name" value="Ala_racemase_C"/>
</dbReference>
<keyword evidence="9" id="KW-1185">Reference proteome</keyword>
<evidence type="ECO:0000313" key="9">
    <source>
        <dbReference type="Proteomes" id="UP000266340"/>
    </source>
</evidence>
<evidence type="ECO:0000256" key="2">
    <source>
        <dbReference type="ARBA" id="ARBA00022898"/>
    </source>
</evidence>
<dbReference type="PROSITE" id="PS00395">
    <property type="entry name" value="ALANINE_RACEMASE"/>
    <property type="match status" value="1"/>
</dbReference>
<reference evidence="8 9" key="1">
    <citation type="submission" date="2018-09" db="EMBL/GenBank/DDBJ databases">
        <title>Cohnella cavernae sp. nov., isolated from a karst cave.</title>
        <authorList>
            <person name="Zhu H."/>
        </authorList>
    </citation>
    <scope>NUCLEOTIDE SEQUENCE [LARGE SCALE GENOMIC DNA]</scope>
    <source>
        <strain evidence="8 9">K2E09-144</strain>
    </source>
</reference>